<dbReference type="EMBL" id="FNDE01000005">
    <property type="protein sequence ID" value="SDG89859.1"/>
    <property type="molecule type" value="Genomic_DNA"/>
</dbReference>
<dbReference type="SUPFAM" id="SSF102110">
    <property type="entry name" value="(2r)-phospho-3-sulfolactate synthase ComA"/>
    <property type="match status" value="1"/>
</dbReference>
<organism evidence="3 4">
    <name type="scientific">Aneurinibacillus thermoaerophilus</name>
    <dbReference type="NCBI Taxonomy" id="143495"/>
    <lineage>
        <taxon>Bacteria</taxon>
        <taxon>Bacillati</taxon>
        <taxon>Bacillota</taxon>
        <taxon>Bacilli</taxon>
        <taxon>Bacillales</taxon>
        <taxon>Paenibacillaceae</taxon>
        <taxon>Aneurinibacillus group</taxon>
        <taxon>Aneurinibacillus</taxon>
    </lineage>
</organism>
<feature type="region of interest" description="Disordered" evidence="2">
    <location>
        <begin position="1"/>
        <end position="21"/>
    </location>
</feature>
<dbReference type="Proteomes" id="UP000198956">
    <property type="component" value="Unassembled WGS sequence"/>
</dbReference>
<sequence>MNHPDSVYHPRLVDPSGERAGKPKDVGLTMLIDKGVGLASFEEFLQLAGQYVDYIKLGFGTVALYPSEILQKKLLLAKKAGVFLYPGGTMFEVAYHQGVLKEHLDYMELPEKICNKFCQFVLKEHLDYMEQMGFSHLEISDGTIELPASERRTVIRKIVARGFTVITECGKKASGSHLSVEDLQQTLYSDLECGASYVIVEGRESGKNVGIYDKEGKLDTEFLSAVEKKIPVDVRKHLIWEAPQKNQQIGLIHFWGRNVNMGNIQFEDAYNLECLRRGLRFDTFILGHTSSGLQATYLADDKQIGLNTPTI</sequence>
<dbReference type="InterPro" id="IPR013785">
    <property type="entry name" value="Aldolase_TIM"/>
</dbReference>
<evidence type="ECO:0000313" key="3">
    <source>
        <dbReference type="EMBL" id="SDG89859.1"/>
    </source>
</evidence>
<dbReference type="Pfam" id="PF02679">
    <property type="entry name" value="ComA"/>
    <property type="match status" value="1"/>
</dbReference>
<reference evidence="3 4" key="1">
    <citation type="submission" date="2016-10" db="EMBL/GenBank/DDBJ databases">
        <authorList>
            <person name="de Groot N.N."/>
        </authorList>
    </citation>
    <scope>NUCLEOTIDE SEQUENCE [LARGE SCALE GENOMIC DNA]</scope>
    <source>
        <strain evidence="3 4">L 420-91</strain>
    </source>
</reference>
<gene>
    <name evidence="3" type="ORF">SAMN04489735_100550</name>
</gene>
<evidence type="ECO:0000313" key="4">
    <source>
        <dbReference type="Proteomes" id="UP000198956"/>
    </source>
</evidence>
<dbReference type="AlphaFoldDB" id="A0A1G7Y0A0"/>
<evidence type="ECO:0000256" key="1">
    <source>
        <dbReference type="ARBA" id="ARBA00010424"/>
    </source>
</evidence>
<protein>
    <submittedName>
        <fullName evidence="3">Phosphosulfolactate synthase</fullName>
    </submittedName>
</protein>
<dbReference type="RefSeq" id="WP_254778217.1">
    <property type="nucleotide sequence ID" value="NZ_FNDE01000005.1"/>
</dbReference>
<dbReference type="InterPro" id="IPR003830">
    <property type="entry name" value="ComA_synth"/>
</dbReference>
<dbReference type="InterPro" id="IPR036112">
    <property type="entry name" value="ComA_synth_sf"/>
</dbReference>
<comment type="similarity">
    <text evidence="1">Belongs to the phosphosulfolactate synthase family.</text>
</comment>
<proteinExistence type="inferred from homology"/>
<name>A0A1G7Y0A0_ANETH</name>
<evidence type="ECO:0000256" key="2">
    <source>
        <dbReference type="SAM" id="MobiDB-lite"/>
    </source>
</evidence>
<accession>A0A1G7Y0A0</accession>
<dbReference type="Gene3D" id="3.20.20.70">
    <property type="entry name" value="Aldolase class I"/>
    <property type="match status" value="1"/>
</dbReference>